<dbReference type="Gene3D" id="1.10.260.40">
    <property type="entry name" value="lambda repressor-like DNA-binding domains"/>
    <property type="match status" value="1"/>
</dbReference>
<comment type="caution">
    <text evidence="3">The sequence shown here is derived from an EMBL/GenBank/DDBJ whole genome shotgun (WGS) entry which is preliminary data.</text>
</comment>
<protein>
    <recommendedName>
        <fullName evidence="2">Cytoskeleton protein RodZ-like C-terminal domain-containing protein</fullName>
    </recommendedName>
</protein>
<keyword evidence="1" id="KW-1133">Transmembrane helix</keyword>
<keyword evidence="4" id="KW-1185">Reference proteome</keyword>
<dbReference type="CDD" id="cd00093">
    <property type="entry name" value="HTH_XRE"/>
    <property type="match status" value="1"/>
</dbReference>
<dbReference type="EMBL" id="PDWK01000005">
    <property type="protein sequence ID" value="KAF1690494.1"/>
    <property type="molecule type" value="Genomic_DNA"/>
</dbReference>
<gene>
    <name evidence="3" type="ORF">CR938_02030</name>
</gene>
<keyword evidence="1" id="KW-0812">Transmembrane</keyword>
<name>A0A921TGV0_9GAMM</name>
<dbReference type="InterPro" id="IPR001387">
    <property type="entry name" value="Cro/C1-type_HTH"/>
</dbReference>
<dbReference type="GO" id="GO:0003677">
    <property type="term" value="F:DNA binding"/>
    <property type="evidence" value="ECO:0007669"/>
    <property type="project" value="InterPro"/>
</dbReference>
<evidence type="ECO:0000259" key="2">
    <source>
        <dbReference type="Pfam" id="PF13464"/>
    </source>
</evidence>
<proteinExistence type="predicted"/>
<dbReference type="PANTHER" id="PTHR34475:SF1">
    <property type="entry name" value="CYTOSKELETON PROTEIN RODZ"/>
    <property type="match status" value="1"/>
</dbReference>
<dbReference type="PANTHER" id="PTHR34475">
    <property type="match status" value="1"/>
</dbReference>
<evidence type="ECO:0000313" key="3">
    <source>
        <dbReference type="EMBL" id="KAF1690494.1"/>
    </source>
</evidence>
<evidence type="ECO:0000313" key="4">
    <source>
        <dbReference type="Proteomes" id="UP000717981"/>
    </source>
</evidence>
<evidence type="ECO:0000256" key="1">
    <source>
        <dbReference type="SAM" id="Phobius"/>
    </source>
</evidence>
<dbReference type="InterPro" id="IPR050400">
    <property type="entry name" value="Bact_Cytoskel_RodZ"/>
</dbReference>
<feature type="transmembrane region" description="Helical" evidence="1">
    <location>
        <begin position="113"/>
        <end position="130"/>
    </location>
</feature>
<reference evidence="3" key="1">
    <citation type="submission" date="2017-10" db="EMBL/GenBank/DDBJ databases">
        <title>Whole genome sequencing of members of genus Pseudoxanthomonas.</title>
        <authorList>
            <person name="Kumar S."/>
            <person name="Bansal K."/>
            <person name="Kaur A."/>
            <person name="Patil P."/>
            <person name="Sharma S."/>
            <person name="Patil P.B."/>
        </authorList>
    </citation>
    <scope>NUCLEOTIDE SEQUENCE</scope>
    <source>
        <strain evidence="3">DSM 22914</strain>
    </source>
</reference>
<dbReference type="InterPro" id="IPR025194">
    <property type="entry name" value="RodZ-like_C"/>
</dbReference>
<dbReference type="InterPro" id="IPR010982">
    <property type="entry name" value="Lambda_DNA-bd_dom_sf"/>
</dbReference>
<dbReference type="Pfam" id="PF13464">
    <property type="entry name" value="RodZ_C"/>
    <property type="match status" value="1"/>
</dbReference>
<dbReference type="AlphaFoldDB" id="A0A921TGV0"/>
<sequence>MQDSKANILSDAQECGRRLQEARTSAGFSLEEAARRLHMPVHVVRALEEGRWEVVGAQVFVRGQIRSYARLVGLDPGELLKEELLPPSAPVELVSHAHTPRLQRVMEGMGRRVVYVVITAAIAVPAWLATRSHFSQVPPVAASLDVVPPAATDAVVPPAGETRAPAHANAPYVASLAPRVKPQAEAPRAAALQFDFEGESWLQVVGRDGQVLEQGLMRAGEARSFPLAEVARVVLGNAAAVRVQQGDSIVDLTPFRRANVARFAVSSDGSVTAAE</sequence>
<organism evidence="3 4">
    <name type="scientific">Pseudoxanthomonas taiwanensis</name>
    <dbReference type="NCBI Taxonomy" id="176598"/>
    <lineage>
        <taxon>Bacteria</taxon>
        <taxon>Pseudomonadati</taxon>
        <taxon>Pseudomonadota</taxon>
        <taxon>Gammaproteobacteria</taxon>
        <taxon>Lysobacterales</taxon>
        <taxon>Lysobacteraceae</taxon>
        <taxon>Pseudoxanthomonas</taxon>
    </lineage>
</organism>
<dbReference type="OrthoDB" id="9790252at2"/>
<dbReference type="Pfam" id="PF13413">
    <property type="entry name" value="HTH_25"/>
    <property type="match status" value="1"/>
</dbReference>
<keyword evidence="1" id="KW-0472">Membrane</keyword>
<feature type="domain" description="Cytoskeleton protein RodZ-like C-terminal" evidence="2">
    <location>
        <begin position="194"/>
        <end position="263"/>
    </location>
</feature>
<dbReference type="Proteomes" id="UP000717981">
    <property type="component" value="Unassembled WGS sequence"/>
</dbReference>
<accession>A0A921TGV0</accession>
<dbReference type="SUPFAM" id="SSF47413">
    <property type="entry name" value="lambda repressor-like DNA-binding domains"/>
    <property type="match status" value="1"/>
</dbReference>